<dbReference type="PROSITE" id="PS50994">
    <property type="entry name" value="INTEGRASE"/>
    <property type="match status" value="1"/>
</dbReference>
<dbReference type="CDD" id="cd01647">
    <property type="entry name" value="RT_LTR"/>
    <property type="match status" value="1"/>
</dbReference>
<dbReference type="InterPro" id="IPR036397">
    <property type="entry name" value="RNaseH_sf"/>
</dbReference>
<dbReference type="InterPro" id="IPR001584">
    <property type="entry name" value="Integrase_cat-core"/>
</dbReference>
<keyword evidence="4" id="KW-0695">RNA-directed DNA polymerase</keyword>
<dbReference type="Gene3D" id="3.10.10.10">
    <property type="entry name" value="HIV Type 1 Reverse Transcriptase, subunit A, domain 1"/>
    <property type="match status" value="1"/>
</dbReference>
<dbReference type="Gene3D" id="3.30.420.10">
    <property type="entry name" value="Ribonuclease H-like superfamily/Ribonuclease H"/>
    <property type="match status" value="1"/>
</dbReference>
<dbReference type="Gene3D" id="3.30.70.270">
    <property type="match status" value="2"/>
</dbReference>
<dbReference type="Pfam" id="PF00665">
    <property type="entry name" value="rve"/>
    <property type="match status" value="1"/>
</dbReference>
<keyword evidence="4" id="KW-0548">Nucleotidyltransferase</keyword>
<dbReference type="SUPFAM" id="SSF53098">
    <property type="entry name" value="Ribonuclease H-like"/>
    <property type="match status" value="1"/>
</dbReference>
<dbReference type="PANTHER" id="PTHR37984">
    <property type="entry name" value="PROTEIN CBG26694"/>
    <property type="match status" value="1"/>
</dbReference>
<dbReference type="GO" id="GO:0003676">
    <property type="term" value="F:nucleic acid binding"/>
    <property type="evidence" value="ECO:0007669"/>
    <property type="project" value="InterPro"/>
</dbReference>
<keyword evidence="9" id="KW-1185">Reference proteome</keyword>
<dbReference type="InterPro" id="IPR012337">
    <property type="entry name" value="RNaseH-like_sf"/>
</dbReference>
<dbReference type="InterPro" id="IPR043502">
    <property type="entry name" value="DNA/RNA_pol_sf"/>
</dbReference>
<evidence type="ECO:0000256" key="5">
    <source>
        <dbReference type="SAM" id="MobiDB-lite"/>
    </source>
</evidence>
<dbReference type="InterPro" id="IPR041577">
    <property type="entry name" value="RT_RNaseH_2"/>
</dbReference>
<dbReference type="InterPro" id="IPR043128">
    <property type="entry name" value="Rev_trsase/Diguanyl_cyclase"/>
</dbReference>
<dbReference type="PANTHER" id="PTHR37984:SF12">
    <property type="entry name" value="RIBONUCLEASE H"/>
    <property type="match status" value="1"/>
</dbReference>
<proteinExistence type="predicted"/>
<dbReference type="SUPFAM" id="SSF56672">
    <property type="entry name" value="DNA/RNA polymerases"/>
    <property type="match status" value="1"/>
</dbReference>
<keyword evidence="4" id="KW-0808">Transferase</keyword>
<dbReference type="CDD" id="cd09274">
    <property type="entry name" value="RNase_HI_RT_Ty3"/>
    <property type="match status" value="1"/>
</dbReference>
<dbReference type="GO" id="GO:0004519">
    <property type="term" value="F:endonuclease activity"/>
    <property type="evidence" value="ECO:0007669"/>
    <property type="project" value="UniProtKB-KW"/>
</dbReference>
<feature type="domain" description="Reverse transcriptase" evidence="6">
    <location>
        <begin position="463"/>
        <end position="641"/>
    </location>
</feature>
<protein>
    <recommendedName>
        <fullName evidence="1">RNA-directed DNA polymerase</fullName>
        <ecNumber evidence="1">2.7.7.49</ecNumber>
    </recommendedName>
</protein>
<dbReference type="Gene3D" id="1.10.340.70">
    <property type="match status" value="1"/>
</dbReference>
<dbReference type="InterPro" id="IPR000477">
    <property type="entry name" value="RT_dom"/>
</dbReference>
<feature type="region of interest" description="Disordered" evidence="5">
    <location>
        <begin position="185"/>
        <end position="223"/>
    </location>
</feature>
<dbReference type="FunFam" id="3.30.70.270:FF:000026">
    <property type="entry name" value="Transposon Ty3-G Gag-Pol polyprotein"/>
    <property type="match status" value="1"/>
</dbReference>
<reference evidence="8 9" key="1">
    <citation type="journal article" date="2014" name="Nat. Genet.">
        <title>Genome and transcriptome of the porcine whipworm Trichuris suis.</title>
        <authorList>
            <person name="Jex A.R."/>
            <person name="Nejsum P."/>
            <person name="Schwarz E.M."/>
            <person name="Hu L."/>
            <person name="Young N.D."/>
            <person name="Hall R.S."/>
            <person name="Korhonen P.K."/>
            <person name="Liao S."/>
            <person name="Thamsborg S."/>
            <person name="Xia J."/>
            <person name="Xu P."/>
            <person name="Wang S."/>
            <person name="Scheerlinck J.P."/>
            <person name="Hofmann A."/>
            <person name="Sternberg P.W."/>
            <person name="Wang J."/>
            <person name="Gasser R.B."/>
        </authorList>
    </citation>
    <scope>NUCLEOTIDE SEQUENCE [LARGE SCALE GENOMIC DNA]</scope>
    <source>
        <strain evidence="8">DCEP-RM93M</strain>
    </source>
</reference>
<dbReference type="EMBL" id="KL363295">
    <property type="protein sequence ID" value="KFD48373.1"/>
    <property type="molecule type" value="Genomic_DNA"/>
</dbReference>
<dbReference type="SUPFAM" id="SSF50630">
    <property type="entry name" value="Acid proteases"/>
    <property type="match status" value="1"/>
</dbReference>
<accession>A0A085LTS7</accession>
<evidence type="ECO:0000256" key="3">
    <source>
        <dbReference type="ARBA" id="ARBA00022759"/>
    </source>
</evidence>
<keyword evidence="3" id="KW-0255">Endonuclease</keyword>
<dbReference type="InterPro" id="IPR021109">
    <property type="entry name" value="Peptidase_aspartic_dom_sf"/>
</dbReference>
<evidence type="ECO:0000256" key="1">
    <source>
        <dbReference type="ARBA" id="ARBA00012493"/>
    </source>
</evidence>
<dbReference type="InterPro" id="IPR050951">
    <property type="entry name" value="Retrovirus_Pol_polyprotein"/>
</dbReference>
<evidence type="ECO:0000256" key="4">
    <source>
        <dbReference type="ARBA" id="ARBA00022918"/>
    </source>
</evidence>
<sequence length="1245" mass="139778">MAKVGQIEEFDVSNPAGWLEYSERVQFHLEANGISNSCKKLAVLCSVCGAKTYSVIRSLTFPDPPSARSFEQILKLLNDHFLPKSSEIYYRFVYQRRLQRSSETISVYVAELRRLAQYCNFGDTLESRLRDQLVCGIRDENLQRQLLSTCDLTFSKALELARSVEVAVTQVAKMHLTDEVTSEVQFIRQRSRPQGPAQRTSRDRGSHAAARPVSCHRCGGSHSPESCRFKGAACNFCKRKGHIERVCRAKSNSLTPRQKRILKASSSTNSEKESADSLCVNATHISTHNVSATPFTATVLLNNTPVKMEVDSGAALTLISEATYRQLPADSGLDLFPSVPVLRDFQGQPIPILGASNVSVKYGPFSGILQVVVAKGKRCNLLGRNWFNHLKIQLTGVHQVTNRSIEELLEKYAELFSDSLGVVKGPPVTLYTDDSVAPIQMSARRVPFALKHRIEEELNRLVSQGILEPVLHTTWATPIVPVVKSNGDIRICGDYKCTVNKALRKDLYKIPSVNELLTTLKKGKVFAKLDLAQAYQQLVVDEASAELQTIITHKGAFKPKRLQYGISSAPGIFQRFMDTLLANLDDVVTYFDDVLVVARSEAELASTLKQVFHRLLQAGIRLKRDKCVFGLQNVNFLGYRIDASGIHPSEGKVAVIHNFPSPENKQQLQAFLGLLNFYHNFLANKAEIAEPLHRLLDNNSKWSWTHRHAEAFKRLKQLISSNLVLTQYDDSLPLTLTCDASPHGVGCVLAHITASGIEKPIAFHSRTLSSAERKYAQIDREALAIIVGIKKFHEYVFGRHVEIRTDHKPLLGLLARAMQTPVGMSPRMVRWSILLSAYDYDLVYRPGKEISNADALSRIPQAVELADDSQPLEVLMLESMHNPPITAHVIAQETSRDPVLDRVKKWTQKGWPRNSVPEAFKPFGPHRSELSVHKDCVLRDSRVVIPLSLRTQVLQLLHAGHPGIVRMKSLARSYVWWPGLDRDVEKTVLSCLQCQENRHNPPRENEHRWPEARTPWSRIHVDFFGPFQGKMFMIVVDAFSKWVEVKIVPTASTKAAVSVLRTLFATHGIPDSVVSDNGTAFTSAEFLEFVKSNCIQHLTTAPFHPASNGQAERLVQSTKEALRKESAKEWNVRLARLLLAQHSTPSSATGKSPAELLLNRRLVTLLDKLRPEEAHADVVEHRKRRAFETDDLVFARCFQQSKKWIPAVVVSRLGQLMYVVRTSQGQVWKRHVDQLFSRQPNAVAQ</sequence>
<dbReference type="FunFam" id="3.30.420.10:FF:000063">
    <property type="entry name" value="Retrovirus-related Pol polyprotein from transposon 297-like Protein"/>
    <property type="match status" value="1"/>
</dbReference>
<dbReference type="Gene3D" id="3.10.20.370">
    <property type="match status" value="1"/>
</dbReference>
<evidence type="ECO:0000259" key="6">
    <source>
        <dbReference type="PROSITE" id="PS50878"/>
    </source>
</evidence>
<dbReference type="PROSITE" id="PS50878">
    <property type="entry name" value="RT_POL"/>
    <property type="match status" value="1"/>
</dbReference>
<dbReference type="FunFam" id="3.10.20.370:FF:000001">
    <property type="entry name" value="Retrovirus-related Pol polyprotein from transposon 17.6-like protein"/>
    <property type="match status" value="1"/>
</dbReference>
<dbReference type="GO" id="GO:0015074">
    <property type="term" value="P:DNA integration"/>
    <property type="evidence" value="ECO:0007669"/>
    <property type="project" value="InterPro"/>
</dbReference>
<dbReference type="Pfam" id="PF17921">
    <property type="entry name" value="Integrase_H2C2"/>
    <property type="match status" value="1"/>
</dbReference>
<keyword evidence="3" id="KW-0378">Hydrolase</keyword>
<evidence type="ECO:0000259" key="7">
    <source>
        <dbReference type="PROSITE" id="PS50994"/>
    </source>
</evidence>
<dbReference type="FunFam" id="1.10.340.70:FF:000003">
    <property type="entry name" value="Protein CBG25708"/>
    <property type="match status" value="1"/>
</dbReference>
<evidence type="ECO:0000313" key="8">
    <source>
        <dbReference type="EMBL" id="KFD48373.1"/>
    </source>
</evidence>
<dbReference type="InterPro" id="IPR041588">
    <property type="entry name" value="Integrase_H2C2"/>
</dbReference>
<keyword evidence="2" id="KW-0540">Nuclease</keyword>
<dbReference type="EC" id="2.7.7.49" evidence="1"/>
<dbReference type="Pfam" id="PF17919">
    <property type="entry name" value="RT_RNaseH_2"/>
    <property type="match status" value="1"/>
</dbReference>
<dbReference type="GO" id="GO:0042575">
    <property type="term" value="C:DNA polymerase complex"/>
    <property type="evidence" value="ECO:0007669"/>
    <property type="project" value="UniProtKB-ARBA"/>
</dbReference>
<dbReference type="GO" id="GO:0003964">
    <property type="term" value="F:RNA-directed DNA polymerase activity"/>
    <property type="evidence" value="ECO:0007669"/>
    <property type="project" value="UniProtKB-KW"/>
</dbReference>
<gene>
    <name evidence="8" type="ORF">M513_10725</name>
</gene>
<organism evidence="8 9">
    <name type="scientific">Trichuris suis</name>
    <name type="common">pig whipworm</name>
    <dbReference type="NCBI Taxonomy" id="68888"/>
    <lineage>
        <taxon>Eukaryota</taxon>
        <taxon>Metazoa</taxon>
        <taxon>Ecdysozoa</taxon>
        <taxon>Nematoda</taxon>
        <taxon>Enoplea</taxon>
        <taxon>Dorylaimia</taxon>
        <taxon>Trichinellida</taxon>
        <taxon>Trichuridae</taxon>
        <taxon>Trichuris</taxon>
    </lineage>
</organism>
<dbReference type="AlphaFoldDB" id="A0A085LTS7"/>
<dbReference type="Pfam" id="PF00078">
    <property type="entry name" value="RVT_1"/>
    <property type="match status" value="1"/>
</dbReference>
<dbReference type="Proteomes" id="UP000030764">
    <property type="component" value="Unassembled WGS sequence"/>
</dbReference>
<dbReference type="Gene3D" id="2.40.70.10">
    <property type="entry name" value="Acid Proteases"/>
    <property type="match status" value="1"/>
</dbReference>
<feature type="domain" description="Integrase catalytic" evidence="7">
    <location>
        <begin position="1011"/>
        <end position="1161"/>
    </location>
</feature>
<name>A0A085LTS7_9BILA</name>
<evidence type="ECO:0000313" key="9">
    <source>
        <dbReference type="Proteomes" id="UP000030764"/>
    </source>
</evidence>
<evidence type="ECO:0000256" key="2">
    <source>
        <dbReference type="ARBA" id="ARBA00022722"/>
    </source>
</evidence>